<dbReference type="PANTHER" id="PTHR34357">
    <property type="entry name" value="F7A19.14 PROTEIN-RELATED"/>
    <property type="match status" value="1"/>
</dbReference>
<proteinExistence type="predicted"/>
<dbReference type="OrthoDB" id="2148418at2759"/>
<gene>
    <name evidence="2" type="ORF">CTI12_AA507720</name>
</gene>
<accession>A0A2U1LC11</accession>
<name>A0A2U1LC11_ARTAN</name>
<dbReference type="STRING" id="35608.A0A2U1LC11"/>
<dbReference type="PROSITE" id="PS51808">
    <property type="entry name" value="CHCH"/>
    <property type="match status" value="1"/>
</dbReference>
<feature type="domain" description="GCK" evidence="1">
    <location>
        <begin position="89"/>
        <end position="165"/>
    </location>
</feature>
<organism evidence="2 3">
    <name type="scientific">Artemisia annua</name>
    <name type="common">Sweet wormwood</name>
    <dbReference type="NCBI Taxonomy" id="35608"/>
    <lineage>
        <taxon>Eukaryota</taxon>
        <taxon>Viridiplantae</taxon>
        <taxon>Streptophyta</taxon>
        <taxon>Embryophyta</taxon>
        <taxon>Tracheophyta</taxon>
        <taxon>Spermatophyta</taxon>
        <taxon>Magnoliopsida</taxon>
        <taxon>eudicotyledons</taxon>
        <taxon>Gunneridae</taxon>
        <taxon>Pentapetalae</taxon>
        <taxon>asterids</taxon>
        <taxon>campanulids</taxon>
        <taxon>Asterales</taxon>
        <taxon>Asteraceae</taxon>
        <taxon>Asteroideae</taxon>
        <taxon>Anthemideae</taxon>
        <taxon>Artemisiinae</taxon>
        <taxon>Artemisia</taxon>
    </lineage>
</organism>
<dbReference type="Proteomes" id="UP000245207">
    <property type="component" value="Unassembled WGS sequence"/>
</dbReference>
<dbReference type="AlphaFoldDB" id="A0A2U1LC11"/>
<dbReference type="Gene3D" id="1.10.287.2900">
    <property type="match status" value="1"/>
</dbReference>
<evidence type="ECO:0000259" key="1">
    <source>
        <dbReference type="SMART" id="SM01227"/>
    </source>
</evidence>
<dbReference type="SMART" id="SM01227">
    <property type="entry name" value="GCK"/>
    <property type="match status" value="1"/>
</dbReference>
<keyword evidence="3" id="KW-1185">Reference proteome</keyword>
<protein>
    <submittedName>
        <fullName evidence="2">GCK</fullName>
    </submittedName>
</protein>
<sequence>MSSPQESKDELETLKQKEGECTQNVINLITCIEQGTKNEENILYKCYKTADVAKECVETNQVINYGEVAEAVKKIDEEVIQKVFAKSEDECGFCTYMKDGECKETFIKWEECVDEGKKNDEGIVNKCSEVASDLKTCMSANRDYYDAVLGLPPPVKGQDHPEKEVLASKFGILR</sequence>
<evidence type="ECO:0000313" key="3">
    <source>
        <dbReference type="Proteomes" id="UP000245207"/>
    </source>
</evidence>
<dbReference type="PANTHER" id="PTHR34357:SF2">
    <property type="entry name" value="F26F24.3-RELATED"/>
    <property type="match status" value="1"/>
</dbReference>
<dbReference type="Pfam" id="PF07802">
    <property type="entry name" value="GCK"/>
    <property type="match status" value="2"/>
</dbReference>
<reference evidence="2 3" key="1">
    <citation type="journal article" date="2018" name="Mol. Plant">
        <title>The genome of Artemisia annua provides insight into the evolution of Asteraceae family and artemisinin biosynthesis.</title>
        <authorList>
            <person name="Shen Q."/>
            <person name="Zhang L."/>
            <person name="Liao Z."/>
            <person name="Wang S."/>
            <person name="Yan T."/>
            <person name="Shi P."/>
            <person name="Liu M."/>
            <person name="Fu X."/>
            <person name="Pan Q."/>
            <person name="Wang Y."/>
            <person name="Lv Z."/>
            <person name="Lu X."/>
            <person name="Zhang F."/>
            <person name="Jiang W."/>
            <person name="Ma Y."/>
            <person name="Chen M."/>
            <person name="Hao X."/>
            <person name="Li L."/>
            <person name="Tang Y."/>
            <person name="Lv G."/>
            <person name="Zhou Y."/>
            <person name="Sun X."/>
            <person name="Brodelius P.E."/>
            <person name="Rose J.K.C."/>
            <person name="Tang K."/>
        </authorList>
    </citation>
    <scope>NUCLEOTIDE SEQUENCE [LARGE SCALE GENOMIC DNA]</scope>
    <source>
        <strain evidence="3">cv. Huhao1</strain>
        <tissue evidence="2">Leaf</tissue>
    </source>
</reference>
<evidence type="ECO:0000313" key="2">
    <source>
        <dbReference type="EMBL" id="PWA46540.1"/>
    </source>
</evidence>
<comment type="caution">
    <text evidence="2">The sequence shown here is derived from an EMBL/GenBank/DDBJ whole genome shotgun (WGS) entry which is preliminary data.</text>
</comment>
<dbReference type="InterPro" id="IPR012891">
    <property type="entry name" value="GCK_dom"/>
</dbReference>
<dbReference type="EMBL" id="PKPP01010235">
    <property type="protein sequence ID" value="PWA46540.1"/>
    <property type="molecule type" value="Genomic_DNA"/>
</dbReference>